<evidence type="ECO:0000313" key="1">
    <source>
        <dbReference type="EMBL" id="KAG6412701.1"/>
    </source>
</evidence>
<organism evidence="1">
    <name type="scientific">Salvia splendens</name>
    <name type="common">Scarlet sage</name>
    <dbReference type="NCBI Taxonomy" id="180675"/>
    <lineage>
        <taxon>Eukaryota</taxon>
        <taxon>Viridiplantae</taxon>
        <taxon>Streptophyta</taxon>
        <taxon>Embryophyta</taxon>
        <taxon>Tracheophyta</taxon>
        <taxon>Spermatophyta</taxon>
        <taxon>Magnoliopsida</taxon>
        <taxon>eudicotyledons</taxon>
        <taxon>Gunneridae</taxon>
        <taxon>Pentapetalae</taxon>
        <taxon>asterids</taxon>
        <taxon>lamiids</taxon>
        <taxon>Lamiales</taxon>
        <taxon>Lamiaceae</taxon>
        <taxon>Nepetoideae</taxon>
        <taxon>Mentheae</taxon>
        <taxon>Salviinae</taxon>
        <taxon>Salvia</taxon>
        <taxon>Salvia subgen. Calosphace</taxon>
        <taxon>core Calosphace</taxon>
    </lineage>
</organism>
<keyword evidence="2" id="KW-1185">Reference proteome</keyword>
<dbReference type="EMBL" id="PNBA02000009">
    <property type="protein sequence ID" value="KAG6412701.1"/>
    <property type="molecule type" value="Genomic_DNA"/>
</dbReference>
<reference evidence="1" key="1">
    <citation type="submission" date="2018-01" db="EMBL/GenBank/DDBJ databases">
        <authorList>
            <person name="Mao J.F."/>
        </authorList>
    </citation>
    <scope>NUCLEOTIDE SEQUENCE</scope>
    <source>
        <strain evidence="1">Huo1</strain>
        <tissue evidence="1">Leaf</tissue>
    </source>
</reference>
<accession>A0A8X8XF68</accession>
<gene>
    <name evidence="1" type="ORF">SASPL_125386</name>
</gene>
<sequence>MRVLEETGFDVSKLLNKDANIEMIFGQQREIAWHVINELPHANADSSYKKCWDDLQIPQVMDLSASTSCVTSRKDLTCGRQETAREAGFVHTLQRTLADLTANAFPILYHDHEYLPIDKPGSICSHVCSSDNNDTSNTALQSVTKNGMK</sequence>
<name>A0A8X8XF68_SALSN</name>
<dbReference type="Proteomes" id="UP000298416">
    <property type="component" value="Unassembled WGS sequence"/>
</dbReference>
<evidence type="ECO:0000313" key="2">
    <source>
        <dbReference type="Proteomes" id="UP000298416"/>
    </source>
</evidence>
<reference evidence="1" key="2">
    <citation type="submission" date="2020-08" db="EMBL/GenBank/DDBJ databases">
        <title>Plant Genome Project.</title>
        <authorList>
            <person name="Zhang R.-G."/>
        </authorList>
    </citation>
    <scope>NUCLEOTIDE SEQUENCE</scope>
    <source>
        <strain evidence="1">Huo1</strain>
        <tissue evidence="1">Leaf</tissue>
    </source>
</reference>
<comment type="caution">
    <text evidence="1">The sequence shown here is derived from an EMBL/GenBank/DDBJ whole genome shotgun (WGS) entry which is preliminary data.</text>
</comment>
<proteinExistence type="predicted"/>
<dbReference type="AlphaFoldDB" id="A0A8X8XF68"/>
<protein>
    <submittedName>
        <fullName evidence="1">Uncharacterized protein</fullName>
    </submittedName>
</protein>